<feature type="domain" description="ABC transporter" evidence="5">
    <location>
        <begin position="4"/>
        <end position="247"/>
    </location>
</feature>
<keyword evidence="2" id="KW-1003">Cell membrane</keyword>
<organism evidence="6 7">
    <name type="scientific">Castellaniella hirudinis</name>
    <dbReference type="NCBI Taxonomy" id="1144617"/>
    <lineage>
        <taxon>Bacteria</taxon>
        <taxon>Pseudomonadati</taxon>
        <taxon>Pseudomonadota</taxon>
        <taxon>Betaproteobacteria</taxon>
        <taxon>Burkholderiales</taxon>
        <taxon>Alcaligenaceae</taxon>
        <taxon>Castellaniella</taxon>
    </lineage>
</organism>
<dbReference type="EMBL" id="JBHSDY010000003">
    <property type="protein sequence ID" value="MFC4297660.1"/>
    <property type="molecule type" value="Genomic_DNA"/>
</dbReference>
<keyword evidence="4 6" id="KW-0067">ATP-binding</keyword>
<reference evidence="7" key="1">
    <citation type="journal article" date="2019" name="Int. J. Syst. Evol. Microbiol.">
        <title>The Global Catalogue of Microorganisms (GCM) 10K type strain sequencing project: providing services to taxonomists for standard genome sequencing and annotation.</title>
        <authorList>
            <consortium name="The Broad Institute Genomics Platform"/>
            <consortium name="The Broad Institute Genome Sequencing Center for Infectious Disease"/>
            <person name="Wu L."/>
            <person name="Ma J."/>
        </authorList>
    </citation>
    <scope>NUCLEOTIDE SEQUENCE [LARGE SCALE GENOMIC DNA]</scope>
    <source>
        <strain evidence="7">CGMCC 1.19029</strain>
    </source>
</reference>
<comment type="caution">
    <text evidence="6">The sequence shown here is derived from an EMBL/GenBank/DDBJ whole genome shotgun (WGS) entry which is preliminary data.</text>
</comment>
<sequence>MPLLEIEGLHVQRGEGAGAYRVELPRLSLEAGEAVAITGESGCGKSTLLESIGLLLAPTQLQRYQLGAAGPIQPLLAQRDEHRLAAIRARHLGFVLQSGGLLPYLSVRDNIALPRRLTGQPNPSPQELQAIETLGLSDRLDAKPQALSIGERQRAAFVRAIAHGPSLLLADEPTAALDPGRARDLFQLMLELVRGLKIAALIVSHDWQLVDRFGLRRLQARPGETPQAATRFMEAAHDTTPETLRAAGQASALESVQP</sequence>
<evidence type="ECO:0000259" key="5">
    <source>
        <dbReference type="PROSITE" id="PS50893"/>
    </source>
</evidence>
<evidence type="ECO:0000313" key="7">
    <source>
        <dbReference type="Proteomes" id="UP001595756"/>
    </source>
</evidence>
<comment type="similarity">
    <text evidence="1">Belongs to the ABC transporter superfamily.</text>
</comment>
<dbReference type="RefSeq" id="WP_376812213.1">
    <property type="nucleotide sequence ID" value="NZ_JBHSDY010000003.1"/>
</dbReference>
<dbReference type="PANTHER" id="PTHR24220">
    <property type="entry name" value="IMPORT ATP-BINDING PROTEIN"/>
    <property type="match status" value="1"/>
</dbReference>
<gene>
    <name evidence="6" type="ORF">ACFO0J_06360</name>
</gene>
<dbReference type="InterPro" id="IPR003593">
    <property type="entry name" value="AAA+_ATPase"/>
</dbReference>
<dbReference type="Proteomes" id="UP001595756">
    <property type="component" value="Unassembled WGS sequence"/>
</dbReference>
<protein>
    <submittedName>
        <fullName evidence="6">ABC transporter ATP-binding protein</fullName>
    </submittedName>
</protein>
<dbReference type="InterPro" id="IPR015854">
    <property type="entry name" value="ABC_transpr_LolD-like"/>
</dbReference>
<evidence type="ECO:0000256" key="4">
    <source>
        <dbReference type="ARBA" id="ARBA00022840"/>
    </source>
</evidence>
<keyword evidence="2" id="KW-0472">Membrane</keyword>
<dbReference type="Gene3D" id="3.40.50.300">
    <property type="entry name" value="P-loop containing nucleotide triphosphate hydrolases"/>
    <property type="match status" value="1"/>
</dbReference>
<dbReference type="InterPro" id="IPR003439">
    <property type="entry name" value="ABC_transporter-like_ATP-bd"/>
</dbReference>
<proteinExistence type="inferred from homology"/>
<evidence type="ECO:0000256" key="1">
    <source>
        <dbReference type="ARBA" id="ARBA00005417"/>
    </source>
</evidence>
<dbReference type="Pfam" id="PF00005">
    <property type="entry name" value="ABC_tran"/>
    <property type="match status" value="1"/>
</dbReference>
<accession>A0ABV8RW84</accession>
<name>A0ABV8RW84_9BURK</name>
<evidence type="ECO:0000256" key="3">
    <source>
        <dbReference type="ARBA" id="ARBA00022741"/>
    </source>
</evidence>
<dbReference type="PROSITE" id="PS50893">
    <property type="entry name" value="ABC_TRANSPORTER_2"/>
    <property type="match status" value="1"/>
</dbReference>
<dbReference type="GO" id="GO:0005524">
    <property type="term" value="F:ATP binding"/>
    <property type="evidence" value="ECO:0007669"/>
    <property type="project" value="UniProtKB-KW"/>
</dbReference>
<dbReference type="PANTHER" id="PTHR24220:SF689">
    <property type="entry name" value="LIPOPROTEIN-RELEASING SYSTEM ATP-BINDING PROTEIN LOLD"/>
    <property type="match status" value="1"/>
</dbReference>
<keyword evidence="7" id="KW-1185">Reference proteome</keyword>
<dbReference type="SMART" id="SM00382">
    <property type="entry name" value="AAA"/>
    <property type="match status" value="1"/>
</dbReference>
<dbReference type="InterPro" id="IPR027417">
    <property type="entry name" value="P-loop_NTPase"/>
</dbReference>
<dbReference type="SUPFAM" id="SSF52540">
    <property type="entry name" value="P-loop containing nucleoside triphosphate hydrolases"/>
    <property type="match status" value="1"/>
</dbReference>
<evidence type="ECO:0000313" key="6">
    <source>
        <dbReference type="EMBL" id="MFC4297660.1"/>
    </source>
</evidence>
<evidence type="ECO:0000256" key="2">
    <source>
        <dbReference type="ARBA" id="ARBA00022475"/>
    </source>
</evidence>
<keyword evidence="3" id="KW-0547">Nucleotide-binding</keyword>